<protein>
    <submittedName>
        <fullName evidence="2">Uncharacterized protein</fullName>
    </submittedName>
</protein>
<dbReference type="VEuPathDB" id="FungiDB:JI435_038760"/>
<proteinExistence type="predicted"/>
<dbReference type="RefSeq" id="XP_001794421.1">
    <property type="nucleotide sequence ID" value="XM_001794369.1"/>
</dbReference>
<dbReference type="HOGENOM" id="CLU_826686_0_0_1"/>
<feature type="compositionally biased region" description="Pro residues" evidence="1">
    <location>
        <begin position="216"/>
        <end position="226"/>
    </location>
</feature>
<reference evidence="3" key="1">
    <citation type="journal article" date="2007" name="Plant Cell">
        <title>Dothideomycete-plant interactions illuminated by genome sequencing and EST analysis of the wheat pathogen Stagonospora nodorum.</title>
        <authorList>
            <person name="Hane J.K."/>
            <person name="Lowe R.G."/>
            <person name="Solomon P.S."/>
            <person name="Tan K.C."/>
            <person name="Schoch C.L."/>
            <person name="Spatafora J.W."/>
            <person name="Crous P.W."/>
            <person name="Kodira C."/>
            <person name="Birren B.W."/>
            <person name="Galagan J.E."/>
            <person name="Torriani S.F."/>
            <person name="McDonald B.A."/>
            <person name="Oliver R.P."/>
        </authorList>
    </citation>
    <scope>NUCLEOTIDE SEQUENCE [LARGE SCALE GENOMIC DNA]</scope>
    <source>
        <strain evidence="3">SN15 / ATCC MYA-4574 / FGSC 10173</strain>
    </source>
</reference>
<dbReference type="InParanoid" id="Q0UWI8"/>
<sequence>MGPRSRVKFHGPRKKKEVKPPRLQVKGRKQTKGWPWPTKKPGLERTTLRSIRAGFRDQPVPSKVPFIRPRSASHFTEEIAHSGNFKEQNPRKGQQQTHTAVQPQTIPPSFDDLYDSPPESLIIQAPIYREVDGRLEIQRPNKSMTEEPKTDTSETSASPSSFIKTLVTLFAGRRQSPPKSDNGKHHFRSQSVPTPVKNIDHDNVENPRRAQSEYTPTPPLAPPTPPRLTHAQVIPAIMRRVANEPSHVRRPREIFTAPLHKTTGGAVVFEDVFTPTEVQRGFHVPSATQTPEELEQCRTKSSSTLLDRNEDVWGRWHAKYEKRETHPFNHPAAVPA</sequence>
<evidence type="ECO:0000313" key="3">
    <source>
        <dbReference type="Proteomes" id="UP000001055"/>
    </source>
</evidence>
<dbReference type="OMA" id="ASSRTWH"/>
<feature type="compositionally biased region" description="Polar residues" evidence="1">
    <location>
        <begin position="85"/>
        <end position="104"/>
    </location>
</feature>
<feature type="compositionally biased region" description="Basic residues" evidence="1">
    <location>
        <begin position="1"/>
        <end position="17"/>
    </location>
</feature>
<dbReference type="eggNOG" id="ENOG502RG05">
    <property type="taxonomic scope" value="Eukaryota"/>
</dbReference>
<dbReference type="Proteomes" id="UP000001055">
    <property type="component" value="Unassembled WGS sequence"/>
</dbReference>
<feature type="compositionally biased region" description="Basic and acidic residues" evidence="1">
    <location>
        <begin position="198"/>
        <end position="211"/>
    </location>
</feature>
<dbReference type="AlphaFoldDB" id="Q0UWI8"/>
<accession>Q0UWI8</accession>
<dbReference type="GeneID" id="5971284"/>
<dbReference type="KEGG" id="pno:SNOG_03876"/>
<evidence type="ECO:0000313" key="2">
    <source>
        <dbReference type="EMBL" id="EAT89081.1"/>
    </source>
</evidence>
<feature type="compositionally biased region" description="Polar residues" evidence="1">
    <location>
        <begin position="153"/>
        <end position="163"/>
    </location>
</feature>
<name>Q0UWI8_PHANO</name>
<feature type="region of interest" description="Disordered" evidence="1">
    <location>
        <begin position="1"/>
        <end position="42"/>
    </location>
</feature>
<evidence type="ECO:0000256" key="1">
    <source>
        <dbReference type="SAM" id="MobiDB-lite"/>
    </source>
</evidence>
<organism evidence="2 3">
    <name type="scientific">Phaeosphaeria nodorum (strain SN15 / ATCC MYA-4574 / FGSC 10173)</name>
    <name type="common">Glume blotch fungus</name>
    <name type="synonym">Parastagonospora nodorum</name>
    <dbReference type="NCBI Taxonomy" id="321614"/>
    <lineage>
        <taxon>Eukaryota</taxon>
        <taxon>Fungi</taxon>
        <taxon>Dikarya</taxon>
        <taxon>Ascomycota</taxon>
        <taxon>Pezizomycotina</taxon>
        <taxon>Dothideomycetes</taxon>
        <taxon>Pleosporomycetidae</taxon>
        <taxon>Pleosporales</taxon>
        <taxon>Pleosporineae</taxon>
        <taxon>Phaeosphaeriaceae</taxon>
        <taxon>Parastagonospora</taxon>
    </lineage>
</organism>
<feature type="compositionally biased region" description="Basic and acidic residues" evidence="1">
    <location>
        <begin position="129"/>
        <end position="152"/>
    </location>
</feature>
<dbReference type="EMBL" id="CH445329">
    <property type="protein sequence ID" value="EAT89081.1"/>
    <property type="molecule type" value="Genomic_DNA"/>
</dbReference>
<gene>
    <name evidence="2" type="ORF">SNOG_03876</name>
</gene>
<feature type="region of interest" description="Disordered" evidence="1">
    <location>
        <begin position="79"/>
        <end position="228"/>
    </location>
</feature>